<evidence type="ECO:0000313" key="2">
    <source>
        <dbReference type="Proteomes" id="UP000298358"/>
    </source>
</evidence>
<protein>
    <recommendedName>
        <fullName evidence="3">DUF4352 domain-containing protein</fullName>
    </recommendedName>
</protein>
<proteinExistence type="predicted"/>
<dbReference type="EMBL" id="SPQB01000017">
    <property type="protein sequence ID" value="TFU32861.1"/>
    <property type="molecule type" value="Genomic_DNA"/>
</dbReference>
<evidence type="ECO:0000313" key="1">
    <source>
        <dbReference type="EMBL" id="TFU32861.1"/>
    </source>
</evidence>
<accession>A0A4Y9FWE9</accession>
<gene>
    <name evidence="1" type="ORF">E4U02_08480</name>
</gene>
<sequence length="189" mass="20259">MNRAARLALHWAAAAALVAAAWGLHAITPPGMIAAEPFRVDARIGEPAEGRNLRVTVNGVHAASKVTEPERGWYAEGRWVVVEFEAEATESEREAYLSVMRLRIGDRTYRASERPGLGFGPPARLSVGLPRQISAAFELPENAGGIAELGIAYGAIGDERADSLVVMPIDLDALEVQPEVELAPPGWAE</sequence>
<name>A0A4Y9FWE9_9MICO</name>
<dbReference type="RefSeq" id="WP_135114410.1">
    <property type="nucleotide sequence ID" value="NZ_BAAANG010000001.1"/>
</dbReference>
<dbReference type="OrthoDB" id="4763195at2"/>
<dbReference type="Proteomes" id="UP000298358">
    <property type="component" value="Unassembled WGS sequence"/>
</dbReference>
<reference evidence="1 2" key="1">
    <citation type="submission" date="2019-03" db="EMBL/GenBank/DDBJ databases">
        <title>Diversity of the mouse oral microbiome.</title>
        <authorList>
            <person name="Joseph S."/>
            <person name="Aduse-Opoku J."/>
            <person name="Curtis M."/>
            <person name="Wade W."/>
            <person name="Hashim A."/>
        </authorList>
    </citation>
    <scope>NUCLEOTIDE SEQUENCE [LARGE SCALE GENOMIC DNA]</scope>
    <source>
        <strain evidence="1 2">P1012</strain>
    </source>
</reference>
<keyword evidence="2" id="KW-1185">Reference proteome</keyword>
<comment type="caution">
    <text evidence="1">The sequence shown here is derived from an EMBL/GenBank/DDBJ whole genome shotgun (WGS) entry which is preliminary data.</text>
</comment>
<dbReference type="AlphaFoldDB" id="A0A4Y9FWE9"/>
<organism evidence="1 2">
    <name type="scientific">Microbacterium paludicola</name>
    <dbReference type="NCBI Taxonomy" id="300019"/>
    <lineage>
        <taxon>Bacteria</taxon>
        <taxon>Bacillati</taxon>
        <taxon>Actinomycetota</taxon>
        <taxon>Actinomycetes</taxon>
        <taxon>Micrococcales</taxon>
        <taxon>Microbacteriaceae</taxon>
        <taxon>Microbacterium</taxon>
    </lineage>
</organism>
<evidence type="ECO:0008006" key="3">
    <source>
        <dbReference type="Google" id="ProtNLM"/>
    </source>
</evidence>